<organism evidence="3">
    <name type="scientific">Neospora caninum (strain Liverpool)</name>
    <dbReference type="NCBI Taxonomy" id="572307"/>
    <lineage>
        <taxon>Eukaryota</taxon>
        <taxon>Sar</taxon>
        <taxon>Alveolata</taxon>
        <taxon>Apicomplexa</taxon>
        <taxon>Conoidasida</taxon>
        <taxon>Coccidia</taxon>
        <taxon>Eucoccidiorida</taxon>
        <taxon>Eimeriorina</taxon>
        <taxon>Sarcocystidae</taxon>
        <taxon>Neospora</taxon>
    </lineage>
</organism>
<feature type="compositionally biased region" description="Low complexity" evidence="1">
    <location>
        <begin position="993"/>
        <end position="1024"/>
    </location>
</feature>
<dbReference type="InterPro" id="IPR011989">
    <property type="entry name" value="ARM-like"/>
</dbReference>
<reference evidence="3" key="1">
    <citation type="journal article" date="2015" name="PLoS ONE">
        <title>Comprehensive Evaluation of Toxoplasma gondii VEG and Neospora caninum LIV Genomes with Tachyzoite Stage Transcriptome and Proteome Defines Novel Transcript Features.</title>
        <authorList>
            <person name="Ramaprasad A."/>
            <person name="Mourier T."/>
            <person name="Naeem R."/>
            <person name="Malas T.B."/>
            <person name="Moussa E."/>
            <person name="Panigrahi A."/>
            <person name="Vermont S.J."/>
            <person name="Otto T.D."/>
            <person name="Wastling J."/>
            <person name="Pain A."/>
        </authorList>
    </citation>
    <scope>NUCLEOTIDE SEQUENCE</scope>
    <source>
        <strain evidence="3">Liverpool</strain>
    </source>
</reference>
<feature type="region of interest" description="Disordered" evidence="1">
    <location>
        <begin position="750"/>
        <end position="795"/>
    </location>
</feature>
<feature type="region of interest" description="Disordered" evidence="1">
    <location>
        <begin position="922"/>
        <end position="1044"/>
    </location>
</feature>
<dbReference type="Gene3D" id="1.25.10.10">
    <property type="entry name" value="Leucine-rich Repeat Variant"/>
    <property type="match status" value="1"/>
</dbReference>
<sequence length="1057" mass="111362">MLQSLLGRFGGKWGDLPSSFGFVVGEEIPLPFALPCGFLLFTCTRKSDGAPASLFLLQKKPQGDGSGGVSPHVFPPDVPAGRNHLQRAKTLLHPDVLKTLETHESDAALYVVTEKCWPLPVLLYEHQRQQTEPRGRGVSSQHSVCAKSENGEADSKNEKCEEDAKTAKAEREAAAAACVADVVWGIYQITSAVAFLHESCNMLHGLVNPLSVFVTANGSWRLAAMELARTASAPPATLIADARRSAAALQGWQPPDRVPPGLPPQWIDWWGLASLVVWTYTTLSSSSTPASFSSSRASFSNSSYGSSACGSLFDLSVSSVSSHAPLLSPSARQLLDRLLHPSSPSPRFLSDLLKNDAYFSSSTCSCLLFLREVHVKGAYEKEAFFEQELPRMLQAPAQGGAAAHAALPQAVQEQQILPELLKLLDPSIRSFGAPESSVSSKDACVASSLTPAVVGCVAMVAAGMQGPARDDSQRRRLRNVLEKLFKSSDRAIRYTLLTSFPVLDPLMPRSLYTRIFDSLMLGLLDSALPIREATVKSLVLVCAKIGDDKKTLQTCLEQLSRLTGDAEGLVRTNACICAAKIASLPQTAPLFKKHPDRLLQLLQQIFLASLKDGFSPCRQAALQSVGHCLDLFPLQALAHPLLAGVGGSTLDEEDLAVSEASVETLKQIVVAMEKKVKEKNAALRAARAGKGDQTDTAPPHAALNSASAGGYALPSAAESGWFGAMARTMRASIASVRRADDCSSRLDFRASPSSSFASSSSSSASPSSSFASSSSSSASPSSSFASSSSSSASPSSSFASSSSVSSYSSPSASFSSAASRPPAPRPPPPAEPSRSVRAPVRAFSSHHASASLAVLGERERERERPGTVSRMVPSREEVAFSKRQATLADDKAFHDAADTINAWVEDDEEISVDSWDVVAPSSAALGSSAPKPPSVASCFSSPDAPVPPGGSSYSLPGGLSAAAAESSRPSASFPSSASMTLTHNHVSPPTSALGSRSLLPSSLSPPGSSLSSSLNRGNGLTLGRGRLRGEGEGKKAAALDGDDFFAEVERELQKERD</sequence>
<evidence type="ECO:0000259" key="2">
    <source>
        <dbReference type="PROSITE" id="PS50011"/>
    </source>
</evidence>
<dbReference type="InterPro" id="IPR016024">
    <property type="entry name" value="ARM-type_fold"/>
</dbReference>
<dbReference type="GO" id="GO:0005524">
    <property type="term" value="F:ATP binding"/>
    <property type="evidence" value="ECO:0007669"/>
    <property type="project" value="InterPro"/>
</dbReference>
<evidence type="ECO:0000256" key="1">
    <source>
        <dbReference type="SAM" id="MobiDB-lite"/>
    </source>
</evidence>
<dbReference type="Gene3D" id="3.30.200.20">
    <property type="entry name" value="Phosphorylase Kinase, domain 1"/>
    <property type="match status" value="1"/>
</dbReference>
<dbReference type="PROSITE" id="PS50011">
    <property type="entry name" value="PROTEIN_KINASE_DOM"/>
    <property type="match status" value="1"/>
</dbReference>
<dbReference type="AlphaFoldDB" id="A0A0F7U5V1"/>
<keyword evidence="3" id="KW-0418">Kinase</keyword>
<feature type="compositionally biased region" description="Low complexity" evidence="1">
    <location>
        <begin position="949"/>
        <end position="978"/>
    </location>
</feature>
<feature type="compositionally biased region" description="Basic and acidic residues" evidence="1">
    <location>
        <begin position="1027"/>
        <end position="1037"/>
    </location>
</feature>
<name>A0A0F7U5V1_NEOCL</name>
<dbReference type="SUPFAM" id="SSF56112">
    <property type="entry name" value="Protein kinase-like (PK-like)"/>
    <property type="match status" value="1"/>
</dbReference>
<dbReference type="EMBL" id="LN714478">
    <property type="protein sequence ID" value="CEL65168.1"/>
    <property type="molecule type" value="Genomic_DNA"/>
</dbReference>
<feature type="region of interest" description="Disordered" evidence="1">
    <location>
        <begin position="132"/>
        <end position="159"/>
    </location>
</feature>
<keyword evidence="3" id="KW-0808">Transferase</keyword>
<feature type="region of interest" description="Disordered" evidence="1">
    <location>
        <begin position="683"/>
        <end position="702"/>
    </location>
</feature>
<dbReference type="InterPro" id="IPR051177">
    <property type="entry name" value="CIK-Related_Protein"/>
</dbReference>
<evidence type="ECO:0000313" key="3">
    <source>
        <dbReference type="EMBL" id="CEL65168.1"/>
    </source>
</evidence>
<dbReference type="PANTHER" id="PTHR12984">
    <property type="entry name" value="SCY1-RELATED S/T PROTEIN KINASE-LIKE"/>
    <property type="match status" value="1"/>
</dbReference>
<accession>A0A0F7U5V1</accession>
<feature type="compositionally biased region" description="Pro residues" evidence="1">
    <location>
        <begin position="821"/>
        <end position="831"/>
    </location>
</feature>
<dbReference type="GO" id="GO:0004672">
    <property type="term" value="F:protein kinase activity"/>
    <property type="evidence" value="ECO:0007669"/>
    <property type="project" value="InterPro"/>
</dbReference>
<feature type="region of interest" description="Disordered" evidence="1">
    <location>
        <begin position="811"/>
        <end position="873"/>
    </location>
</feature>
<proteinExistence type="predicted"/>
<feature type="domain" description="Protein kinase" evidence="2">
    <location>
        <begin position="40"/>
        <end position="359"/>
    </location>
</feature>
<dbReference type="InterPro" id="IPR000719">
    <property type="entry name" value="Prot_kinase_dom"/>
</dbReference>
<protein>
    <submittedName>
        <fullName evidence="3">SCY kinase (Incomplete catalytic triad)</fullName>
    </submittedName>
</protein>
<feature type="compositionally biased region" description="Polar residues" evidence="1">
    <location>
        <begin position="979"/>
        <end position="992"/>
    </location>
</feature>
<gene>
    <name evidence="3" type="ORF">BN1204_010260</name>
</gene>
<feature type="compositionally biased region" description="Basic and acidic residues" evidence="1">
    <location>
        <begin position="149"/>
        <end position="159"/>
    </location>
</feature>
<dbReference type="Gene3D" id="1.10.510.10">
    <property type="entry name" value="Transferase(Phosphotransferase) domain 1"/>
    <property type="match status" value="1"/>
</dbReference>
<dbReference type="InterPro" id="IPR011009">
    <property type="entry name" value="Kinase-like_dom_sf"/>
</dbReference>
<feature type="compositionally biased region" description="Low complexity" evidence="1">
    <location>
        <begin position="811"/>
        <end position="820"/>
    </location>
</feature>
<feature type="compositionally biased region" description="Basic and acidic residues" evidence="1">
    <location>
        <begin position="856"/>
        <end position="865"/>
    </location>
</feature>
<dbReference type="PANTHER" id="PTHR12984:SF3">
    <property type="entry name" value="N-TERMINAL KINASE-LIKE PROTEIN"/>
    <property type="match status" value="1"/>
</dbReference>
<feature type="compositionally biased region" description="Low complexity" evidence="1">
    <location>
        <begin position="832"/>
        <end position="853"/>
    </location>
</feature>
<dbReference type="SUPFAM" id="SSF48371">
    <property type="entry name" value="ARM repeat"/>
    <property type="match status" value="1"/>
</dbReference>